<protein>
    <recommendedName>
        <fullName evidence="3">ABC transporter ATP-binding protein</fullName>
    </recommendedName>
</protein>
<accession>A0AAT9HFA3</accession>
<feature type="region of interest" description="Disordered" evidence="1">
    <location>
        <begin position="59"/>
        <end position="100"/>
    </location>
</feature>
<feature type="compositionally biased region" description="Low complexity" evidence="1">
    <location>
        <begin position="59"/>
        <end position="75"/>
    </location>
</feature>
<dbReference type="AlphaFoldDB" id="A0AAT9HFA3"/>
<sequence length="100" mass="10653">MFGEEVTSFEPASMLSRHGVAIVPQELSLLPDRTVAENVLSGVEPGHRWFPPGAACWSAPPNSSPNSTSTWTRTPPSAPWTWPPSSSSWWPVPSPGAAAS</sequence>
<organism evidence="2">
    <name type="scientific">Streptomyces haneummycinicus</name>
    <dbReference type="NCBI Taxonomy" id="3074435"/>
    <lineage>
        <taxon>Bacteria</taxon>
        <taxon>Bacillati</taxon>
        <taxon>Actinomycetota</taxon>
        <taxon>Actinomycetes</taxon>
        <taxon>Kitasatosporales</taxon>
        <taxon>Streptomycetaceae</taxon>
        <taxon>Streptomyces</taxon>
    </lineage>
</organism>
<feature type="compositionally biased region" description="Low complexity" evidence="1">
    <location>
        <begin position="83"/>
        <end position="100"/>
    </location>
</feature>
<gene>
    <name evidence="2" type="ORF">SHKM778_24720</name>
</gene>
<proteinExistence type="predicted"/>
<evidence type="ECO:0008006" key="3">
    <source>
        <dbReference type="Google" id="ProtNLM"/>
    </source>
</evidence>
<evidence type="ECO:0000313" key="2">
    <source>
        <dbReference type="EMBL" id="BFO16084.1"/>
    </source>
</evidence>
<reference evidence="2" key="1">
    <citation type="submission" date="2024-06" db="EMBL/GenBank/DDBJ databases">
        <authorList>
            <consortium name="consrtm"/>
            <person name="Uemura M."/>
            <person name="Terahara T."/>
        </authorList>
    </citation>
    <scope>NUCLEOTIDE SEQUENCE</scope>
    <source>
        <strain evidence="2">KM77-8</strain>
    </source>
</reference>
<evidence type="ECO:0000256" key="1">
    <source>
        <dbReference type="SAM" id="MobiDB-lite"/>
    </source>
</evidence>
<name>A0AAT9HFA3_9ACTN</name>
<dbReference type="EMBL" id="AP035768">
    <property type="protein sequence ID" value="BFO16084.1"/>
    <property type="molecule type" value="Genomic_DNA"/>
</dbReference>
<reference evidence="2" key="2">
    <citation type="submission" date="2024-07" db="EMBL/GenBank/DDBJ databases">
        <title>Streptomyces haneummycinica sp. nov., a new antibiotic-producing actinobacterium isolated from marine sediment.</title>
        <authorList>
            <person name="Uemura M."/>
            <person name="Hamada M."/>
            <person name="Hirano S."/>
            <person name="Kobayashi K."/>
            <person name="Ohshiro T."/>
            <person name="Kobayashi T."/>
            <person name="Terahara T."/>
        </authorList>
    </citation>
    <scope>NUCLEOTIDE SEQUENCE</scope>
    <source>
        <strain evidence="2">KM77-8</strain>
    </source>
</reference>